<sequence length="366" mass="43656">MNFLVIFMLLLPATVSSDDMRKKIDHCKDWSRKIVRCRRHILVKGYGGPRKFVRIMVRISWRSFLRRYRFNPKFPDLHDMFYKVDQRICPPDIFAYTCSLNIATCTHTFHIGMPLRPCRETCMNFATACKDKYVSPSLHMTVGFLRHNCRYLPFYDDKLCMQPDMRTGWTYDQSWDWYIIRNFTKDFYEAFFRSQYTFAFTGKVISINETGRPDNPYVTARVQVTRLIKEDESRSLSLKVMQFYGGNRRCPTRGTYACYREGGEFGFFGHDNMVQGLTISFSLTLPDEQFLLDIVETLWRTKYKAELAEILKQRRIEEEIERKKEQKKLEQRRKNQRKKPKKTKEQRKLEMIILTASGRQQHQDGG</sequence>
<dbReference type="SUPFAM" id="SSF63501">
    <property type="entry name" value="Frizzled cysteine-rich domain"/>
    <property type="match status" value="1"/>
</dbReference>
<feature type="domain" description="FZ" evidence="5">
    <location>
        <begin position="89"/>
        <end position="163"/>
    </location>
</feature>
<proteinExistence type="predicted"/>
<evidence type="ECO:0000313" key="7">
    <source>
        <dbReference type="Proteomes" id="UP000275408"/>
    </source>
</evidence>
<feature type="region of interest" description="Disordered" evidence="3">
    <location>
        <begin position="324"/>
        <end position="366"/>
    </location>
</feature>
<keyword evidence="4" id="KW-0732">Signal</keyword>
<protein>
    <recommendedName>
        <fullName evidence="5">FZ domain-containing protein</fullName>
    </recommendedName>
</protein>
<evidence type="ECO:0000259" key="5">
    <source>
        <dbReference type="PROSITE" id="PS50038"/>
    </source>
</evidence>
<dbReference type="Proteomes" id="UP000275408">
    <property type="component" value="Unassembled WGS sequence"/>
</dbReference>
<keyword evidence="1" id="KW-1015">Disulfide bond</keyword>
<dbReference type="PROSITE" id="PS50038">
    <property type="entry name" value="FZ"/>
    <property type="match status" value="1"/>
</dbReference>
<feature type="compositionally biased region" description="Basic and acidic residues" evidence="3">
    <location>
        <begin position="324"/>
        <end position="333"/>
    </location>
</feature>
<evidence type="ECO:0000256" key="2">
    <source>
        <dbReference type="PROSITE-ProRule" id="PRU00090"/>
    </source>
</evidence>
<evidence type="ECO:0000256" key="3">
    <source>
        <dbReference type="SAM" id="MobiDB-lite"/>
    </source>
</evidence>
<gene>
    <name evidence="6" type="ORF">pdam_00004113</name>
</gene>
<dbReference type="Gene3D" id="1.10.2000.10">
    <property type="entry name" value="Frizzled cysteine-rich domain"/>
    <property type="match status" value="1"/>
</dbReference>
<organism evidence="6 7">
    <name type="scientific">Pocillopora damicornis</name>
    <name type="common">Cauliflower coral</name>
    <name type="synonym">Millepora damicornis</name>
    <dbReference type="NCBI Taxonomy" id="46731"/>
    <lineage>
        <taxon>Eukaryota</taxon>
        <taxon>Metazoa</taxon>
        <taxon>Cnidaria</taxon>
        <taxon>Anthozoa</taxon>
        <taxon>Hexacorallia</taxon>
        <taxon>Scleractinia</taxon>
        <taxon>Astrocoeniina</taxon>
        <taxon>Pocilloporidae</taxon>
        <taxon>Pocillopora</taxon>
    </lineage>
</organism>
<dbReference type="InterPro" id="IPR036790">
    <property type="entry name" value="Frizzled_dom_sf"/>
</dbReference>
<name>A0A3M6UC33_POCDA</name>
<keyword evidence="7" id="KW-1185">Reference proteome</keyword>
<evidence type="ECO:0000256" key="4">
    <source>
        <dbReference type="SAM" id="SignalP"/>
    </source>
</evidence>
<accession>A0A3M6UC33</accession>
<dbReference type="OrthoDB" id="10310006at2759"/>
<evidence type="ECO:0000313" key="6">
    <source>
        <dbReference type="EMBL" id="RMX51211.1"/>
    </source>
</evidence>
<evidence type="ECO:0000256" key="1">
    <source>
        <dbReference type="ARBA" id="ARBA00023157"/>
    </source>
</evidence>
<dbReference type="EMBL" id="RCHS01001810">
    <property type="protein sequence ID" value="RMX51211.1"/>
    <property type="molecule type" value="Genomic_DNA"/>
</dbReference>
<feature type="signal peptide" evidence="4">
    <location>
        <begin position="1"/>
        <end position="17"/>
    </location>
</feature>
<reference evidence="6 7" key="1">
    <citation type="journal article" date="2018" name="Sci. Rep.">
        <title>Comparative analysis of the Pocillopora damicornis genome highlights role of immune system in coral evolution.</title>
        <authorList>
            <person name="Cunning R."/>
            <person name="Bay R.A."/>
            <person name="Gillette P."/>
            <person name="Baker A.C."/>
            <person name="Traylor-Knowles N."/>
        </authorList>
    </citation>
    <scope>NUCLEOTIDE SEQUENCE [LARGE SCALE GENOMIC DNA]</scope>
    <source>
        <strain evidence="6">RSMAS</strain>
        <tissue evidence="6">Whole animal</tissue>
    </source>
</reference>
<dbReference type="InterPro" id="IPR020067">
    <property type="entry name" value="Frizzled_dom"/>
</dbReference>
<feature type="chain" id="PRO_5018163486" description="FZ domain-containing protein" evidence="4">
    <location>
        <begin position="18"/>
        <end position="366"/>
    </location>
</feature>
<feature type="compositionally biased region" description="Basic residues" evidence="3">
    <location>
        <begin position="334"/>
        <end position="345"/>
    </location>
</feature>
<comment type="caution">
    <text evidence="2">Lacks conserved residue(s) required for the propagation of feature annotation.</text>
</comment>
<comment type="caution">
    <text evidence="6">The sequence shown here is derived from an EMBL/GenBank/DDBJ whole genome shotgun (WGS) entry which is preliminary data.</text>
</comment>
<dbReference type="AlphaFoldDB" id="A0A3M6UC33"/>